<name>A0A7C8U2T5_ORBOL</name>
<evidence type="ECO:0000313" key="2">
    <source>
        <dbReference type="EMBL" id="KAF3194226.1"/>
    </source>
</evidence>
<protein>
    <recommendedName>
        <fullName evidence="1">Clr5 domain-containing protein</fullName>
    </recommendedName>
</protein>
<dbReference type="Pfam" id="PF14420">
    <property type="entry name" value="Clr5"/>
    <property type="match status" value="1"/>
</dbReference>
<feature type="domain" description="Clr5" evidence="1">
    <location>
        <begin position="20"/>
        <end position="69"/>
    </location>
</feature>
<comment type="caution">
    <text evidence="2">The sequence shown here is derived from an EMBL/GenBank/DDBJ whole genome shotgun (WGS) entry which is preliminary data.</text>
</comment>
<evidence type="ECO:0000259" key="1">
    <source>
        <dbReference type="Pfam" id="PF14420"/>
    </source>
</evidence>
<gene>
    <name evidence="2" type="ORF">TWF106_006612</name>
</gene>
<evidence type="ECO:0000313" key="3">
    <source>
        <dbReference type="Proteomes" id="UP000472727"/>
    </source>
</evidence>
<organism evidence="2 3">
    <name type="scientific">Orbilia oligospora</name>
    <name type="common">Nematode-trapping fungus</name>
    <name type="synonym">Arthrobotrys oligospora</name>
    <dbReference type="NCBI Taxonomy" id="2813651"/>
    <lineage>
        <taxon>Eukaryota</taxon>
        <taxon>Fungi</taxon>
        <taxon>Dikarya</taxon>
        <taxon>Ascomycota</taxon>
        <taxon>Pezizomycotina</taxon>
        <taxon>Orbiliomycetes</taxon>
        <taxon>Orbiliales</taxon>
        <taxon>Orbiliaceae</taxon>
        <taxon>Orbilia</taxon>
    </lineage>
</organism>
<feature type="non-terminal residue" evidence="2">
    <location>
        <position position="700"/>
    </location>
</feature>
<reference evidence="2 3" key="1">
    <citation type="submission" date="2019-06" db="EMBL/GenBank/DDBJ databases">
        <authorList>
            <person name="Palmer J.M."/>
        </authorList>
    </citation>
    <scope>NUCLEOTIDE SEQUENCE [LARGE SCALE GENOMIC DNA]</scope>
    <source>
        <strain evidence="2 3">TWF106</strain>
    </source>
</reference>
<proteinExistence type="predicted"/>
<sequence>MSTELKFKQFTKEKRKYTPASQWDSHKEFILQKLSEKTSQKGIIEALRLDRGINIKLRQLKRQIEQWGVGRRNLNRRQRAYIWSVYRQRRMEGKMSTSFRFKIDGRVVAEKQVEAVIYGDGSDIDIVDSQNIEGQTPGLVYFTPMAMASDSVDSTVEGCNHIDKIGDKDIDNTASFAPPAIPECQSPNQMKLKKFDKLYQTTGIAELLGEQSTKSTSEDLQALCEDVLNSVQGIKAAVSEDAGPLPIERQPKDYSAYFATELENRIKYEKRMASLFLQEMDEEKVKSGGTLCAEECYSRVRMRWCARNFNLEACEILKGDIVDPIPLSMYQDLDRLDPNQQGVKADQRETAFWNEITIFYKQNLDEVASYCLSHPRSEKVHALFRQQACHFLTLSNRFGPCHFLSISSIVAFVAIFALRMAIHFPLHMFHKILQVLRNKGMELHYNTITILQCTHRSIYAGLRERNYNNLKYLVPVTELMYRILMCRSKGFPSMSNTLRGYSVLLNISKAYFINRNPMKGIKINNIVKEKLTRLGNPTTSGEWRRRASTWYGMGIAAVQFHFLLEAKSCLEAAYAANLQVQRRNRADVDSTLECVSKLGYVLFMMGDPKLAIEKEKTRLDFRKEHYGVQDIWYLRSIALVTRYMTEKGLVRFSQPILRLTIETCEAMGIDEKRYHCLLREYYGASFTIDMAGFGDAYGLG</sequence>
<dbReference type="InterPro" id="IPR025676">
    <property type="entry name" value="Clr5_dom"/>
</dbReference>
<dbReference type="Proteomes" id="UP000472727">
    <property type="component" value="Unassembled WGS sequence"/>
</dbReference>
<accession>A0A7C8U2T5</accession>
<dbReference type="EMBL" id="WIWS01000314">
    <property type="protein sequence ID" value="KAF3194226.1"/>
    <property type="molecule type" value="Genomic_DNA"/>
</dbReference>
<dbReference type="AlphaFoldDB" id="A0A7C8U2T5"/>